<dbReference type="InterPro" id="IPR024534">
    <property type="entry name" value="JetD_C"/>
</dbReference>
<evidence type="ECO:0000313" key="2">
    <source>
        <dbReference type="EMBL" id="EWS76927.1"/>
    </source>
</evidence>
<protein>
    <recommendedName>
        <fullName evidence="1">Wadjet protein JetD C-terminal domain-containing protein</fullName>
    </recommendedName>
</protein>
<accession>Z9JGP5</accession>
<feature type="domain" description="Wadjet protein JetD C-terminal" evidence="1">
    <location>
        <begin position="1"/>
        <end position="71"/>
    </location>
</feature>
<dbReference type="AlphaFoldDB" id="Z9JGP5"/>
<reference evidence="2 3" key="1">
    <citation type="journal article" date="2014" name="Genome Announc.">
        <title>Draft Genome Sequence of Xylella fastidiosa Pear Leaf Scorch Strain in Taiwan.</title>
        <authorList>
            <person name="Su C.C."/>
            <person name="Deng W.L."/>
            <person name="Jan F.J."/>
            <person name="Chang C.J."/>
            <person name="Huang H."/>
            <person name="Chen J."/>
        </authorList>
    </citation>
    <scope>NUCLEOTIDE SEQUENCE [LARGE SCALE GENOMIC DNA]</scope>
    <source>
        <strain evidence="2 3">PLS229</strain>
    </source>
</reference>
<sequence length="76" mass="8563">MLMDAATLLNHRDAWVEEEKPHPADGFASLTATEQQLYQSIKTGGFTHNTLINNIRLEQERIPWDIAWAALQACLG</sequence>
<dbReference type="Pfam" id="PF09983">
    <property type="entry name" value="JetD_C"/>
    <property type="match status" value="1"/>
</dbReference>
<organism evidence="2 3">
    <name type="scientific">Xylella taiwanensis</name>
    <dbReference type="NCBI Taxonomy" id="1444770"/>
    <lineage>
        <taxon>Bacteria</taxon>
        <taxon>Pseudomonadati</taxon>
        <taxon>Pseudomonadota</taxon>
        <taxon>Gammaproteobacteria</taxon>
        <taxon>Lysobacterales</taxon>
        <taxon>Lysobacteraceae</taxon>
        <taxon>Xylella</taxon>
    </lineage>
</organism>
<name>Z9JGP5_9GAMM</name>
<comment type="caution">
    <text evidence="2">The sequence shown here is derived from an EMBL/GenBank/DDBJ whole genome shotgun (WGS) entry which is preliminary data.</text>
</comment>
<dbReference type="Proteomes" id="UP000020406">
    <property type="component" value="Unassembled WGS sequence"/>
</dbReference>
<dbReference type="PATRIC" id="fig|1444770.3.peg.3189"/>
<dbReference type="eggNOG" id="COG4924">
    <property type="taxonomic scope" value="Bacteria"/>
</dbReference>
<dbReference type="EMBL" id="JDSQ01000059">
    <property type="protein sequence ID" value="EWS76927.1"/>
    <property type="molecule type" value="Genomic_DNA"/>
</dbReference>
<proteinExistence type="predicted"/>
<evidence type="ECO:0000313" key="3">
    <source>
        <dbReference type="Proteomes" id="UP000020406"/>
    </source>
</evidence>
<gene>
    <name evidence="2" type="ORF">AF72_13570</name>
</gene>
<evidence type="ECO:0000259" key="1">
    <source>
        <dbReference type="Pfam" id="PF09983"/>
    </source>
</evidence>